<accession>D9WEG8</accession>
<dbReference type="HOGENOM" id="CLU_018204_3_2_11"/>
<dbReference type="InterPro" id="IPR013786">
    <property type="entry name" value="AcylCoA_DH/ox_N"/>
</dbReference>
<evidence type="ECO:0000259" key="2">
    <source>
        <dbReference type="Pfam" id="PF02771"/>
    </source>
</evidence>
<dbReference type="Gene3D" id="1.20.140.10">
    <property type="entry name" value="Butyryl-CoA Dehydrogenase, subunit A, domain 3"/>
    <property type="match status" value="1"/>
</dbReference>
<dbReference type="OrthoDB" id="2986495at2"/>
<dbReference type="Pfam" id="PF02771">
    <property type="entry name" value="Acyl-CoA_dh_N"/>
    <property type="match status" value="1"/>
</dbReference>
<dbReference type="Gene3D" id="2.40.110.10">
    <property type="entry name" value="Butyryl-CoA Dehydrogenase, subunit A, domain 2"/>
    <property type="match status" value="1"/>
</dbReference>
<keyword evidence="5" id="KW-1185">Reference proteome</keyword>
<sequence>MSGVTGQGPRTDLLAAVEQVRALAAKHAEETDEAARFPVAVLDELRTTGLLGLLVPAEYGGLGGGLDELLDITMELGRADMSVAMIFSMHCQQVAGVVHHAGPRLAGELLPLVAAGRMYLASVTTEAGKGGHLLTATAGLTAEDDGLDIDRFAPIVTGGEYADGFLITMRSPEARSAGDVSLVYAHRDQLTITPSGDWNPLGMRASHSTALRLTGRIPEHQVVGEHGQFRTVVLNTFGPLAHLGWAASWLGTASGALSRVLRLLRSPDGRKGANLDSELLMTRLSRSRQRLETVHALMRHTAEVVTRVRAEGDDLSRPRYQMLINSLKITASEECHRAVEDLIDAVGLRHGYLKGSPTGLERALRDLRSAALNYSNDRLHLADGKLALLDAEVRFA</sequence>
<dbReference type="SUPFAM" id="SSF56645">
    <property type="entry name" value="Acyl-CoA dehydrogenase NM domain-like"/>
    <property type="match status" value="1"/>
</dbReference>
<evidence type="ECO:0000259" key="3">
    <source>
        <dbReference type="Pfam" id="PF08028"/>
    </source>
</evidence>
<dbReference type="InterPro" id="IPR036250">
    <property type="entry name" value="AcylCo_DH-like_C"/>
</dbReference>
<dbReference type="SUPFAM" id="SSF47203">
    <property type="entry name" value="Acyl-CoA dehydrogenase C-terminal domain-like"/>
    <property type="match status" value="1"/>
</dbReference>
<dbReference type="InterPro" id="IPR013107">
    <property type="entry name" value="Acyl-CoA_DH_C"/>
</dbReference>
<reference evidence="4 5" key="1">
    <citation type="submission" date="2009-02" db="EMBL/GenBank/DDBJ databases">
        <title>Annotation of Streptomyces hygroscopicus strain ATCC 53653.</title>
        <authorList>
            <consortium name="The Broad Institute Genome Sequencing Platform"/>
            <consortium name="Broad Institute Microbial Sequencing Center"/>
            <person name="Fischbach M."/>
            <person name="Godfrey P."/>
            <person name="Ward D."/>
            <person name="Young S."/>
            <person name="Zeng Q."/>
            <person name="Koehrsen M."/>
            <person name="Alvarado L."/>
            <person name="Berlin A.M."/>
            <person name="Bochicchio J."/>
            <person name="Borenstein D."/>
            <person name="Chapman S.B."/>
            <person name="Chen Z."/>
            <person name="Engels R."/>
            <person name="Freedman E."/>
            <person name="Gellesch M."/>
            <person name="Goldberg J."/>
            <person name="Griggs A."/>
            <person name="Gujja S."/>
            <person name="Heilman E.R."/>
            <person name="Heiman D.I."/>
            <person name="Hepburn T.A."/>
            <person name="Howarth C."/>
            <person name="Jen D."/>
            <person name="Larson L."/>
            <person name="Lewis B."/>
            <person name="Mehta T."/>
            <person name="Park D."/>
            <person name="Pearson M."/>
            <person name="Richards J."/>
            <person name="Roberts A."/>
            <person name="Saif S."/>
            <person name="Shea T.D."/>
            <person name="Shenoy N."/>
            <person name="Sisk P."/>
            <person name="Stolte C."/>
            <person name="Sykes S.N."/>
            <person name="Thomson T."/>
            <person name="Walk T."/>
            <person name="White J."/>
            <person name="Yandava C."/>
            <person name="Straight P."/>
            <person name="Clardy J."/>
            <person name="Hung D."/>
            <person name="Kolter R."/>
            <person name="Mekalanos J."/>
            <person name="Walker S."/>
            <person name="Walsh C.T."/>
            <person name="Wieland-Brown L.C."/>
            <person name="Haas B."/>
            <person name="Nusbaum C."/>
            <person name="Birren B."/>
        </authorList>
    </citation>
    <scope>NUCLEOTIDE SEQUENCE [LARGE SCALE GENOMIC DNA]</scope>
    <source>
        <strain evidence="4 5">ATCC 53653</strain>
    </source>
</reference>
<dbReference type="EMBL" id="GG657754">
    <property type="protein sequence ID" value="EFL23207.1"/>
    <property type="molecule type" value="Genomic_DNA"/>
</dbReference>
<dbReference type="InterPro" id="IPR009100">
    <property type="entry name" value="AcylCoA_DH/oxidase_NM_dom_sf"/>
</dbReference>
<dbReference type="PIRSF" id="PIRSF016578">
    <property type="entry name" value="HsaA"/>
    <property type="match status" value="1"/>
</dbReference>
<feature type="domain" description="Acyl-CoA dehydrogenase C-terminal" evidence="3">
    <location>
        <begin position="244"/>
        <end position="371"/>
    </location>
</feature>
<gene>
    <name evidence="4" type="ORF">SSOG_02921</name>
</gene>
<dbReference type="PANTHER" id="PTHR43884">
    <property type="entry name" value="ACYL-COA DEHYDROGENASE"/>
    <property type="match status" value="1"/>
</dbReference>
<proteinExistence type="predicted"/>
<feature type="domain" description="Acyl-CoA dehydrogenase/oxidase N-terminal" evidence="2">
    <location>
        <begin position="19"/>
        <end position="116"/>
    </location>
</feature>
<dbReference type="InterPro" id="IPR037069">
    <property type="entry name" value="AcylCoA_DH/ox_N_sf"/>
</dbReference>
<dbReference type="PANTHER" id="PTHR43884:SF12">
    <property type="entry name" value="ISOVALERYL-COA DEHYDROGENASE, MITOCHONDRIAL-RELATED"/>
    <property type="match status" value="1"/>
</dbReference>
<dbReference type="GO" id="GO:0003995">
    <property type="term" value="F:acyl-CoA dehydrogenase activity"/>
    <property type="evidence" value="ECO:0007669"/>
    <property type="project" value="TreeGrafter"/>
</dbReference>
<dbReference type="InterPro" id="IPR046373">
    <property type="entry name" value="Acyl-CoA_Oxase/DH_mid-dom_sf"/>
</dbReference>
<keyword evidence="1" id="KW-0560">Oxidoreductase</keyword>
<dbReference type="STRING" id="457427.SSOG_02921"/>
<dbReference type="GO" id="GO:0050660">
    <property type="term" value="F:flavin adenine dinucleotide binding"/>
    <property type="evidence" value="ECO:0007669"/>
    <property type="project" value="InterPro"/>
</dbReference>
<evidence type="ECO:0000256" key="1">
    <source>
        <dbReference type="ARBA" id="ARBA00023002"/>
    </source>
</evidence>
<name>D9WEG8_9ACTN</name>
<protein>
    <submittedName>
        <fullName evidence="4">Putative acyl-CoA dehydrogenase</fullName>
    </submittedName>
</protein>
<evidence type="ECO:0000313" key="4">
    <source>
        <dbReference type="EMBL" id="EFL23207.1"/>
    </source>
</evidence>
<dbReference type="RefSeq" id="WP_009715026.1">
    <property type="nucleotide sequence ID" value="NZ_GG657754.1"/>
</dbReference>
<organism evidence="4 5">
    <name type="scientific">Streptomyces himastatinicus ATCC 53653</name>
    <dbReference type="NCBI Taxonomy" id="457427"/>
    <lineage>
        <taxon>Bacteria</taxon>
        <taxon>Bacillati</taxon>
        <taxon>Actinomycetota</taxon>
        <taxon>Actinomycetes</taxon>
        <taxon>Kitasatosporales</taxon>
        <taxon>Streptomycetaceae</taxon>
        <taxon>Streptomyces</taxon>
        <taxon>Streptomyces violaceusniger group</taxon>
    </lineage>
</organism>
<evidence type="ECO:0000313" key="5">
    <source>
        <dbReference type="Proteomes" id="UP000003963"/>
    </source>
</evidence>
<dbReference type="AlphaFoldDB" id="D9WEG8"/>
<dbReference type="Proteomes" id="UP000003963">
    <property type="component" value="Unassembled WGS sequence"/>
</dbReference>
<dbReference type="Pfam" id="PF08028">
    <property type="entry name" value="Acyl-CoA_dh_2"/>
    <property type="match status" value="1"/>
</dbReference>
<dbReference type="Gene3D" id="1.10.540.10">
    <property type="entry name" value="Acyl-CoA dehydrogenase/oxidase, N-terminal domain"/>
    <property type="match status" value="1"/>
</dbReference>